<dbReference type="SUPFAM" id="SSF48150">
    <property type="entry name" value="DNA-glycosylase"/>
    <property type="match status" value="1"/>
</dbReference>
<name>A0A1T4T8K6_9HYPH</name>
<dbReference type="Proteomes" id="UP000190135">
    <property type="component" value="Unassembled WGS sequence"/>
</dbReference>
<keyword evidence="1" id="KW-0255">Endonuclease</keyword>
<dbReference type="RefSeq" id="WP_078710259.1">
    <property type="nucleotide sequence ID" value="NZ_FUXL01000021.1"/>
</dbReference>
<sequence length="213" mass="23500">MSKREEKVALLLERFGTSYSADVGLDLSTGEPQPLFQWLVVSVLFSARISADQAARAARALFDAGLTSAEKMGQASWEERTRILNQNGYARYDESTSRYLGEDAAMCLEAYGGDLRRLREEAGRDPAEERKRLKAFKGIGEVGADIFLREMQPVWDENHPFADKKALAAAEKIGLGEDARALAKLVSKKDLPRLLSALVKADLHDGLEEIGKA</sequence>
<gene>
    <name evidence="1" type="ORF">SAMN05428963_12114</name>
</gene>
<accession>A0A1T4T8K6</accession>
<organism evidence="1 2">
    <name type="scientific">Consotaella salsifontis</name>
    <dbReference type="NCBI Taxonomy" id="1365950"/>
    <lineage>
        <taxon>Bacteria</taxon>
        <taxon>Pseudomonadati</taxon>
        <taxon>Pseudomonadota</taxon>
        <taxon>Alphaproteobacteria</taxon>
        <taxon>Hyphomicrobiales</taxon>
        <taxon>Aurantimonadaceae</taxon>
        <taxon>Consotaella</taxon>
    </lineage>
</organism>
<keyword evidence="1" id="KW-0378">Hydrolase</keyword>
<protein>
    <submittedName>
        <fullName evidence="1">Endonuclease III</fullName>
    </submittedName>
</protein>
<reference evidence="2" key="1">
    <citation type="submission" date="2017-02" db="EMBL/GenBank/DDBJ databases">
        <authorList>
            <person name="Varghese N."/>
            <person name="Submissions S."/>
        </authorList>
    </citation>
    <scope>NUCLEOTIDE SEQUENCE [LARGE SCALE GENOMIC DNA]</scope>
    <source>
        <strain evidence="2">USBA 369</strain>
    </source>
</reference>
<dbReference type="GO" id="GO:0006281">
    <property type="term" value="P:DNA repair"/>
    <property type="evidence" value="ECO:0007669"/>
    <property type="project" value="InterPro"/>
</dbReference>
<dbReference type="EMBL" id="FUXL01000021">
    <property type="protein sequence ID" value="SKA36766.1"/>
    <property type="molecule type" value="Genomic_DNA"/>
</dbReference>
<dbReference type="GO" id="GO:0004519">
    <property type="term" value="F:endonuclease activity"/>
    <property type="evidence" value="ECO:0007669"/>
    <property type="project" value="UniProtKB-KW"/>
</dbReference>
<dbReference type="AlphaFoldDB" id="A0A1T4T8K6"/>
<keyword evidence="2" id="KW-1185">Reference proteome</keyword>
<proteinExistence type="predicted"/>
<dbReference type="STRING" id="1365950.SAMN05428963_12114"/>
<evidence type="ECO:0000313" key="1">
    <source>
        <dbReference type="EMBL" id="SKA36766.1"/>
    </source>
</evidence>
<keyword evidence="1" id="KW-0540">Nuclease</keyword>
<dbReference type="OrthoDB" id="3078554at2"/>
<dbReference type="InterPro" id="IPR011257">
    <property type="entry name" value="DNA_glycosylase"/>
</dbReference>
<dbReference type="Gene3D" id="1.10.340.30">
    <property type="entry name" value="Hypothetical protein, domain 2"/>
    <property type="match status" value="1"/>
</dbReference>
<evidence type="ECO:0000313" key="2">
    <source>
        <dbReference type="Proteomes" id="UP000190135"/>
    </source>
</evidence>